<evidence type="ECO:0000256" key="4">
    <source>
        <dbReference type="HAMAP-Rule" id="MF_01241"/>
    </source>
</evidence>
<organism evidence="6 7">
    <name type="scientific">Brevibacterium sandarakinum</name>
    <dbReference type="NCBI Taxonomy" id="629680"/>
    <lineage>
        <taxon>Bacteria</taxon>
        <taxon>Bacillati</taxon>
        <taxon>Actinomycetota</taxon>
        <taxon>Actinomycetes</taxon>
        <taxon>Micrococcales</taxon>
        <taxon>Brevibacteriaceae</taxon>
        <taxon>Brevibacterium</taxon>
    </lineage>
</organism>
<dbReference type="GO" id="GO:0005737">
    <property type="term" value="C:cytoplasm"/>
    <property type="evidence" value="ECO:0007669"/>
    <property type="project" value="TreeGrafter"/>
</dbReference>
<feature type="active site" description="Proton acceptor; for enolization step" evidence="4">
    <location>
        <position position="66"/>
    </location>
</feature>
<proteinExistence type="inferred from homology"/>
<dbReference type="UniPathway" id="UPA00629">
    <property type="reaction ID" value="UER00684"/>
</dbReference>
<dbReference type="GO" id="GO:0004342">
    <property type="term" value="F:glucosamine-6-phosphate deaminase activity"/>
    <property type="evidence" value="ECO:0007669"/>
    <property type="project" value="UniProtKB-UniRule"/>
</dbReference>
<dbReference type="PANTHER" id="PTHR11280">
    <property type="entry name" value="GLUCOSAMINE-6-PHOSPHATE ISOMERASE"/>
    <property type="match status" value="1"/>
</dbReference>
<dbReference type="FunFam" id="3.40.50.1360:FF:000003">
    <property type="entry name" value="Glucosamine-6-phosphate deaminase"/>
    <property type="match status" value="1"/>
</dbReference>
<feature type="active site" description="Proton acceptor; for ring-opening step" evidence="4">
    <location>
        <position position="137"/>
    </location>
</feature>
<dbReference type="SUPFAM" id="SSF100950">
    <property type="entry name" value="NagB/RpiA/CoA transferase-like"/>
    <property type="match status" value="1"/>
</dbReference>
<dbReference type="EC" id="3.5.99.6" evidence="4"/>
<dbReference type="OrthoDB" id="9791139at2"/>
<dbReference type="InterPro" id="IPR006148">
    <property type="entry name" value="Glc/Gal-6P_isomerase"/>
</dbReference>
<comment type="function">
    <text evidence="4">Catalyzes the reversible isomerization-deamination of glucosamine 6-phosphate (GlcN6P) to form fructose 6-phosphate (Fru6P) and ammonium ion.</text>
</comment>
<dbReference type="GO" id="GO:0006046">
    <property type="term" value="P:N-acetylglucosamine catabolic process"/>
    <property type="evidence" value="ECO:0007669"/>
    <property type="project" value="UniProtKB-UniRule"/>
</dbReference>
<comment type="pathway">
    <text evidence="4">Amino-sugar metabolism; N-acetylneuraminate degradation; D-fructose 6-phosphate from N-acetylneuraminate: step 5/5.</text>
</comment>
<dbReference type="Pfam" id="PF01182">
    <property type="entry name" value="Glucosamine_iso"/>
    <property type="match status" value="1"/>
</dbReference>
<name>A0A1H1PK98_BRESA</name>
<keyword evidence="2 4" id="KW-0378">Hydrolase</keyword>
<dbReference type="CDD" id="cd01399">
    <property type="entry name" value="GlcN6P_deaminase"/>
    <property type="match status" value="1"/>
</dbReference>
<sequence length="260" mass="28175">MEVIIAEDQELATLVADAIERLLRSVPAPVLGLATGSSPLSVYDELTRRHEQNGLSFAEVRGFMLDEYVGLPASHPQCYRNVIDTEFASRVDFADDAVQGPDGTAADLVAASADYDRAIAEAGGIDLQILGIGTDGHIAFNEPGSSLASRTRVKSLANQTRIDNARFFDDEVDQVPQHCLTQGLGTIMEARHLMLIATGGQKAEAVHQMVEGPISSMWPATVLQMHPHATVLVDDAAASRLQLGDYYRQTYASKLDQQRL</sequence>
<feature type="domain" description="Glucosamine/galactosamine-6-phosphate isomerase" evidence="5">
    <location>
        <begin position="9"/>
        <end position="226"/>
    </location>
</feature>
<dbReference type="HAMAP" id="MF_01241">
    <property type="entry name" value="GlcN6P_deamin"/>
    <property type="match status" value="1"/>
</dbReference>
<comment type="catalytic activity">
    <reaction evidence="1 4">
        <text>alpha-D-glucosamine 6-phosphate + H2O = beta-D-fructose 6-phosphate + NH4(+)</text>
        <dbReference type="Rhea" id="RHEA:12172"/>
        <dbReference type="ChEBI" id="CHEBI:15377"/>
        <dbReference type="ChEBI" id="CHEBI:28938"/>
        <dbReference type="ChEBI" id="CHEBI:57634"/>
        <dbReference type="ChEBI" id="CHEBI:75989"/>
        <dbReference type="EC" id="3.5.99.6"/>
    </reaction>
</comment>
<dbReference type="PANTHER" id="PTHR11280:SF5">
    <property type="entry name" value="GLUCOSAMINE-6-PHOSPHATE ISOMERASE"/>
    <property type="match status" value="1"/>
</dbReference>
<dbReference type="Gene3D" id="3.40.50.1360">
    <property type="match status" value="1"/>
</dbReference>
<evidence type="ECO:0000313" key="6">
    <source>
        <dbReference type="EMBL" id="SDS11543.1"/>
    </source>
</evidence>
<dbReference type="GO" id="GO:0005975">
    <property type="term" value="P:carbohydrate metabolic process"/>
    <property type="evidence" value="ECO:0007669"/>
    <property type="project" value="InterPro"/>
</dbReference>
<dbReference type="InterPro" id="IPR018321">
    <property type="entry name" value="Glucosamine6P_isomerase_CS"/>
</dbReference>
<evidence type="ECO:0000256" key="3">
    <source>
        <dbReference type="ARBA" id="ARBA00023277"/>
    </source>
</evidence>
<dbReference type="InterPro" id="IPR037171">
    <property type="entry name" value="NagB/RpiA_transferase-like"/>
</dbReference>
<dbReference type="PROSITE" id="PS01161">
    <property type="entry name" value="GLC_GALNAC_ISOMERASE"/>
    <property type="match status" value="1"/>
</dbReference>
<dbReference type="GO" id="GO:0019262">
    <property type="term" value="P:N-acetylneuraminate catabolic process"/>
    <property type="evidence" value="ECO:0007669"/>
    <property type="project" value="UniProtKB-UniRule"/>
</dbReference>
<dbReference type="InterPro" id="IPR004547">
    <property type="entry name" value="Glucosamine6P_isomerase"/>
</dbReference>
<gene>
    <name evidence="4" type="primary">nagB</name>
    <name evidence="6" type="ORF">SAMN04489751_1261</name>
</gene>
<dbReference type="RefSeq" id="WP_092104108.1">
    <property type="nucleotide sequence ID" value="NZ_LT629739.1"/>
</dbReference>
<dbReference type="EMBL" id="LT629739">
    <property type="protein sequence ID" value="SDS11543.1"/>
    <property type="molecule type" value="Genomic_DNA"/>
</dbReference>
<protein>
    <recommendedName>
        <fullName evidence="4">Glucosamine-6-phosphate deaminase</fullName>
        <ecNumber evidence="4">3.5.99.6</ecNumber>
    </recommendedName>
    <alternativeName>
        <fullName evidence="4">GlcN6P deaminase</fullName>
        <shortName evidence="4">GNPDA</shortName>
    </alternativeName>
    <alternativeName>
        <fullName evidence="4">Glucosamine-6-phosphate isomerase</fullName>
    </alternativeName>
</protein>
<evidence type="ECO:0000256" key="2">
    <source>
        <dbReference type="ARBA" id="ARBA00022801"/>
    </source>
</evidence>
<dbReference type="STRING" id="629680.SAMN04489751_1261"/>
<keyword evidence="7" id="KW-1185">Reference proteome</keyword>
<comment type="similarity">
    <text evidence="4">Belongs to the glucosamine/galactosamine-6-phosphate isomerase family. NagB subfamily.</text>
</comment>
<dbReference type="GO" id="GO:0006043">
    <property type="term" value="P:glucosamine catabolic process"/>
    <property type="evidence" value="ECO:0007669"/>
    <property type="project" value="TreeGrafter"/>
</dbReference>
<keyword evidence="3 4" id="KW-0119">Carbohydrate metabolism</keyword>
<evidence type="ECO:0000313" key="7">
    <source>
        <dbReference type="Proteomes" id="UP000199700"/>
    </source>
</evidence>
<dbReference type="NCBIfam" id="TIGR00502">
    <property type="entry name" value="nagB"/>
    <property type="match status" value="1"/>
</dbReference>
<accession>A0A1H1PK98</accession>
<dbReference type="AlphaFoldDB" id="A0A1H1PK98"/>
<dbReference type="GO" id="GO:0042802">
    <property type="term" value="F:identical protein binding"/>
    <property type="evidence" value="ECO:0007669"/>
    <property type="project" value="TreeGrafter"/>
</dbReference>
<evidence type="ECO:0000256" key="1">
    <source>
        <dbReference type="ARBA" id="ARBA00000644"/>
    </source>
</evidence>
<evidence type="ECO:0000259" key="5">
    <source>
        <dbReference type="Pfam" id="PF01182"/>
    </source>
</evidence>
<reference evidence="6" key="1">
    <citation type="submission" date="2016-10" db="EMBL/GenBank/DDBJ databases">
        <authorList>
            <person name="Varghese N."/>
            <person name="Submissions S."/>
        </authorList>
    </citation>
    <scope>NUCLEOTIDE SEQUENCE [LARGE SCALE GENOMIC DNA]</scope>
    <source>
        <strain evidence="6">DSM 22082</strain>
    </source>
</reference>
<feature type="active site" description="For ring-opening step" evidence="4">
    <location>
        <position position="135"/>
    </location>
</feature>
<comment type="caution">
    <text evidence="4">Lacks conserved residue(s) required for the propagation of feature annotation.</text>
</comment>
<dbReference type="Proteomes" id="UP000199700">
    <property type="component" value="Chromosome"/>
</dbReference>
<feature type="active site" description="For ring-opening step" evidence="4">
    <location>
        <position position="142"/>
    </location>
</feature>
<dbReference type="NCBIfam" id="NF001684">
    <property type="entry name" value="PRK00443.1-4"/>
    <property type="match status" value="1"/>
</dbReference>